<evidence type="ECO:0000256" key="4">
    <source>
        <dbReference type="ARBA" id="ARBA00022692"/>
    </source>
</evidence>
<dbReference type="InterPro" id="IPR011701">
    <property type="entry name" value="MFS"/>
</dbReference>
<feature type="transmembrane region" description="Helical" evidence="7">
    <location>
        <begin position="94"/>
        <end position="116"/>
    </location>
</feature>
<gene>
    <name evidence="9" type="ORF">D1832_12895</name>
</gene>
<evidence type="ECO:0000259" key="8">
    <source>
        <dbReference type="PROSITE" id="PS50850"/>
    </source>
</evidence>
<comment type="caution">
    <text evidence="9">The sequence shown here is derived from an EMBL/GenBank/DDBJ whole genome shotgun (WGS) entry which is preliminary data.</text>
</comment>
<dbReference type="PANTHER" id="PTHR42718:SF47">
    <property type="entry name" value="METHYL VIOLOGEN RESISTANCE PROTEIN SMVA"/>
    <property type="match status" value="1"/>
</dbReference>
<sequence length="402" mass="41950">MFGRRRSLLLGLSAFGAVSLGVLFIDAAWQLVAIRALLGMAAAFMAPATMSLTFRLFDDVKLRGKAIGLIVTVAMIGFAIGPVLSGLAVEHMSWHVLLLLNAPVALIAVLGVAWGIPADEKSELRAGSLDTVGAFFSITTLAVGLYSFTSGVQNGWASTTTLTCFAVAIAAGIGFYRRERSAANPMVDLNLLARPTVRGSALIQTVVMLAMVGTMYGTSQQFQFAWGWSPVEAGFANLPFVFAMLAASPLADKLIATIGQRKTSVFGGSMAVLGLVLMTFAVAQNFIAIAAATMILVVGVRCTMSSAALALMGDLPEDQTSFGAALNDTVQELGNSVGVAIIGTVMAIIVVINLPGGQWPQALVDNFIHAEQVSFAIMAVVVAGFVALGARSLTDSKATDEH</sequence>
<dbReference type="AlphaFoldDB" id="A0A417Z1P6"/>
<dbReference type="Proteomes" id="UP000285376">
    <property type="component" value="Unassembled WGS sequence"/>
</dbReference>
<dbReference type="GO" id="GO:0005886">
    <property type="term" value="C:plasma membrane"/>
    <property type="evidence" value="ECO:0007669"/>
    <property type="project" value="UniProtKB-SubCell"/>
</dbReference>
<feature type="domain" description="Major facilitator superfamily (MFS) profile" evidence="8">
    <location>
        <begin position="1"/>
        <end position="397"/>
    </location>
</feature>
<evidence type="ECO:0000256" key="2">
    <source>
        <dbReference type="ARBA" id="ARBA00022448"/>
    </source>
</evidence>
<dbReference type="EMBL" id="QWLM01000018">
    <property type="protein sequence ID" value="RHW44322.1"/>
    <property type="molecule type" value="Genomic_DNA"/>
</dbReference>
<dbReference type="InterPro" id="IPR036259">
    <property type="entry name" value="MFS_trans_sf"/>
</dbReference>
<protein>
    <submittedName>
        <fullName evidence="9">MFS transporter</fullName>
    </submittedName>
</protein>
<keyword evidence="6 7" id="KW-0472">Membrane</keyword>
<evidence type="ECO:0000313" key="10">
    <source>
        <dbReference type="Proteomes" id="UP000285376"/>
    </source>
</evidence>
<dbReference type="GO" id="GO:0022857">
    <property type="term" value="F:transmembrane transporter activity"/>
    <property type="evidence" value="ECO:0007669"/>
    <property type="project" value="InterPro"/>
</dbReference>
<keyword evidence="2" id="KW-0813">Transport</keyword>
<keyword evidence="4 7" id="KW-0812">Transmembrane</keyword>
<evidence type="ECO:0000313" key="9">
    <source>
        <dbReference type="EMBL" id="RHW44322.1"/>
    </source>
</evidence>
<keyword evidence="5 7" id="KW-1133">Transmembrane helix</keyword>
<dbReference type="InterPro" id="IPR020846">
    <property type="entry name" value="MFS_dom"/>
</dbReference>
<feature type="transmembrane region" description="Helical" evidence="7">
    <location>
        <begin position="228"/>
        <end position="251"/>
    </location>
</feature>
<feature type="transmembrane region" description="Helical" evidence="7">
    <location>
        <begin position="197"/>
        <end position="216"/>
    </location>
</feature>
<evidence type="ECO:0000256" key="5">
    <source>
        <dbReference type="ARBA" id="ARBA00022989"/>
    </source>
</evidence>
<feature type="transmembrane region" description="Helical" evidence="7">
    <location>
        <begin position="372"/>
        <end position="390"/>
    </location>
</feature>
<evidence type="ECO:0000256" key="7">
    <source>
        <dbReference type="SAM" id="Phobius"/>
    </source>
</evidence>
<dbReference type="Gene3D" id="1.20.1720.10">
    <property type="entry name" value="Multidrug resistance protein D"/>
    <property type="match status" value="1"/>
</dbReference>
<evidence type="ECO:0000256" key="6">
    <source>
        <dbReference type="ARBA" id="ARBA00023136"/>
    </source>
</evidence>
<feature type="transmembrane region" description="Helical" evidence="7">
    <location>
        <begin position="128"/>
        <end position="149"/>
    </location>
</feature>
<feature type="transmembrane region" description="Helical" evidence="7">
    <location>
        <begin position="66"/>
        <end position="88"/>
    </location>
</feature>
<feature type="transmembrane region" description="Helical" evidence="7">
    <location>
        <begin position="289"/>
        <end position="312"/>
    </location>
</feature>
<name>A0A417Z1P6_9MICO</name>
<reference evidence="9 10" key="1">
    <citation type="submission" date="2018-08" db="EMBL/GenBank/DDBJ databases">
        <title>Whole genome sequence analysis of Dermacoccus abyssi bacteria isolated from Deep Mariana trench Micromonospora spp reveals genes involved in the environmental adaptation and production of secondary metabolites.</title>
        <authorList>
            <person name="Abdel-Mageed W.M."/>
            <person name="Lehri B."/>
            <person name="Nouioui I."/>
            <person name="Goodfellow I."/>
            <person name="Jaspars M."/>
            <person name="Karlyshev A."/>
        </authorList>
    </citation>
    <scope>NUCLEOTIDE SEQUENCE [LARGE SCALE GENOMIC DNA]</scope>
    <source>
        <strain evidence="9 10">MT1.1</strain>
    </source>
</reference>
<keyword evidence="3" id="KW-1003">Cell membrane</keyword>
<feature type="transmembrane region" description="Helical" evidence="7">
    <location>
        <begin position="7"/>
        <end position="25"/>
    </location>
</feature>
<feature type="transmembrane region" description="Helical" evidence="7">
    <location>
        <begin position="333"/>
        <end position="352"/>
    </location>
</feature>
<dbReference type="SUPFAM" id="SSF103473">
    <property type="entry name" value="MFS general substrate transporter"/>
    <property type="match status" value="1"/>
</dbReference>
<proteinExistence type="predicted"/>
<comment type="subcellular location">
    <subcellularLocation>
        <location evidence="1">Cell membrane</location>
        <topology evidence="1">Multi-pass membrane protein</topology>
    </subcellularLocation>
</comment>
<feature type="transmembrane region" description="Helical" evidence="7">
    <location>
        <begin position="263"/>
        <end position="283"/>
    </location>
</feature>
<dbReference type="PANTHER" id="PTHR42718">
    <property type="entry name" value="MAJOR FACILITATOR SUPERFAMILY MULTIDRUG TRANSPORTER MFSC"/>
    <property type="match status" value="1"/>
</dbReference>
<dbReference type="Gene3D" id="1.20.1250.20">
    <property type="entry name" value="MFS general substrate transporter like domains"/>
    <property type="match status" value="1"/>
</dbReference>
<evidence type="ECO:0000256" key="1">
    <source>
        <dbReference type="ARBA" id="ARBA00004651"/>
    </source>
</evidence>
<feature type="transmembrane region" description="Helical" evidence="7">
    <location>
        <begin position="155"/>
        <end position="176"/>
    </location>
</feature>
<evidence type="ECO:0000256" key="3">
    <source>
        <dbReference type="ARBA" id="ARBA00022475"/>
    </source>
</evidence>
<dbReference type="Pfam" id="PF07690">
    <property type="entry name" value="MFS_1"/>
    <property type="match status" value="1"/>
</dbReference>
<accession>A0A417Z1P6</accession>
<feature type="transmembrane region" description="Helical" evidence="7">
    <location>
        <begin position="31"/>
        <end position="54"/>
    </location>
</feature>
<dbReference type="PROSITE" id="PS50850">
    <property type="entry name" value="MFS"/>
    <property type="match status" value="1"/>
</dbReference>
<organism evidence="9 10">
    <name type="scientific">Dermacoccus abyssi</name>
    <dbReference type="NCBI Taxonomy" id="322596"/>
    <lineage>
        <taxon>Bacteria</taxon>
        <taxon>Bacillati</taxon>
        <taxon>Actinomycetota</taxon>
        <taxon>Actinomycetes</taxon>
        <taxon>Micrococcales</taxon>
        <taxon>Dermacoccaceae</taxon>
        <taxon>Dermacoccus</taxon>
    </lineage>
</organism>